<dbReference type="OrthoDB" id="2281386at2759"/>
<sequence length="152" mass="17097">MNNQVNNGSSSTSNESVQRMVETSTAMHHSNQMAIAQSMVHRPVNTIKAYSAKQEEWKVWCREQGFEDGYTVSDKKLSFFLMEYVSKRGSKYRRNDDGTPVALGRESILAYVKAISDMCNTQKALGWNTNGVARGPLVRTIVEQSLIITDIE</sequence>
<dbReference type="EMBL" id="JAANIT010003963">
    <property type="protein sequence ID" value="KAG1533289.1"/>
    <property type="molecule type" value="Genomic_DNA"/>
</dbReference>
<comment type="caution">
    <text evidence="2">The sequence shown here is derived from an EMBL/GenBank/DDBJ whole genome shotgun (WGS) entry which is preliminary data.</text>
</comment>
<evidence type="ECO:0000256" key="1">
    <source>
        <dbReference type="SAM" id="MobiDB-lite"/>
    </source>
</evidence>
<reference evidence="2" key="1">
    <citation type="journal article" date="2020" name="Microb. Genom.">
        <title>Genetic diversity of clinical and environmental Mucorales isolates obtained from an investigation of mucormycosis cases among solid organ transplant recipients.</title>
        <authorList>
            <person name="Nguyen M.H."/>
            <person name="Kaul D."/>
            <person name="Muto C."/>
            <person name="Cheng S.J."/>
            <person name="Richter R.A."/>
            <person name="Bruno V.M."/>
            <person name="Liu G."/>
            <person name="Beyhan S."/>
            <person name="Sundermann A.J."/>
            <person name="Mounaud S."/>
            <person name="Pasculle A.W."/>
            <person name="Nierman W.C."/>
            <person name="Driscoll E."/>
            <person name="Cumbie R."/>
            <person name="Clancy C.J."/>
            <person name="Dupont C.L."/>
        </authorList>
    </citation>
    <scope>NUCLEOTIDE SEQUENCE</scope>
    <source>
        <strain evidence="2">GL16</strain>
    </source>
</reference>
<dbReference type="Proteomes" id="UP000717996">
    <property type="component" value="Unassembled WGS sequence"/>
</dbReference>
<protein>
    <submittedName>
        <fullName evidence="2">Uncharacterized protein</fullName>
    </submittedName>
</protein>
<evidence type="ECO:0000313" key="2">
    <source>
        <dbReference type="EMBL" id="KAG1533289.1"/>
    </source>
</evidence>
<proteinExistence type="predicted"/>
<dbReference type="AlphaFoldDB" id="A0A9P6XVV9"/>
<gene>
    <name evidence="2" type="ORF">G6F51_012696</name>
</gene>
<accession>A0A9P6XVV9</accession>
<dbReference type="OMA" id="NELVNDQ"/>
<feature type="region of interest" description="Disordered" evidence="1">
    <location>
        <begin position="1"/>
        <end position="26"/>
    </location>
</feature>
<evidence type="ECO:0000313" key="3">
    <source>
        <dbReference type="Proteomes" id="UP000717996"/>
    </source>
</evidence>
<name>A0A9P6XVV9_RHIOR</name>
<organism evidence="2 3">
    <name type="scientific">Rhizopus oryzae</name>
    <name type="common">Mucormycosis agent</name>
    <name type="synonym">Rhizopus arrhizus var. delemar</name>
    <dbReference type="NCBI Taxonomy" id="64495"/>
    <lineage>
        <taxon>Eukaryota</taxon>
        <taxon>Fungi</taxon>
        <taxon>Fungi incertae sedis</taxon>
        <taxon>Mucoromycota</taxon>
        <taxon>Mucoromycotina</taxon>
        <taxon>Mucoromycetes</taxon>
        <taxon>Mucorales</taxon>
        <taxon>Mucorineae</taxon>
        <taxon>Rhizopodaceae</taxon>
        <taxon>Rhizopus</taxon>
    </lineage>
</organism>